<accession>A0AB37U895</accession>
<name>A0AB37U895_9CYAN</name>
<comment type="caution">
    <text evidence="1">The sequence shown here is derived from an EMBL/GenBank/DDBJ whole genome shotgun (WGS) entry which is preliminary data.</text>
</comment>
<gene>
    <name evidence="1" type="ORF">DSM107010_71890</name>
</gene>
<organism evidence="1 2">
    <name type="scientific">Chroococcidiopsis cubana SAG 39.79</name>
    <dbReference type="NCBI Taxonomy" id="388085"/>
    <lineage>
        <taxon>Bacteria</taxon>
        <taxon>Bacillati</taxon>
        <taxon>Cyanobacteriota</taxon>
        <taxon>Cyanophyceae</taxon>
        <taxon>Chroococcidiopsidales</taxon>
        <taxon>Chroococcidiopsidaceae</taxon>
        <taxon>Chroococcidiopsis</taxon>
    </lineage>
</organism>
<dbReference type="EMBL" id="RSCK01000208">
    <property type="protein sequence ID" value="RUS94417.1"/>
    <property type="molecule type" value="Genomic_DNA"/>
</dbReference>
<dbReference type="Proteomes" id="UP000282574">
    <property type="component" value="Unassembled WGS sequence"/>
</dbReference>
<evidence type="ECO:0008006" key="3">
    <source>
        <dbReference type="Google" id="ProtNLM"/>
    </source>
</evidence>
<dbReference type="RefSeq" id="WP_146138774.1">
    <property type="nucleotide sequence ID" value="NZ_JAVKZF010000004.1"/>
</dbReference>
<keyword evidence="2" id="KW-1185">Reference proteome</keyword>
<evidence type="ECO:0000313" key="1">
    <source>
        <dbReference type="EMBL" id="RUS94417.1"/>
    </source>
</evidence>
<dbReference type="AlphaFoldDB" id="A0AB37U895"/>
<sequence length="67" mass="7511">MQESPNVFPSGAALETLCLWSDNLKSFQQRLGKYYARSEARLAAFDYIQALLCPVERKNGSADGRNL</sequence>
<evidence type="ECO:0000313" key="2">
    <source>
        <dbReference type="Proteomes" id="UP000282574"/>
    </source>
</evidence>
<reference evidence="1 2" key="1">
    <citation type="journal article" date="2019" name="Genome Biol. Evol.">
        <title>Day and night: Metabolic profiles and evolutionary relationships of six axenic non-marine cyanobacteria.</title>
        <authorList>
            <person name="Will S.E."/>
            <person name="Henke P."/>
            <person name="Boedeker C."/>
            <person name="Huang S."/>
            <person name="Brinkmann H."/>
            <person name="Rohde M."/>
            <person name="Jarek M."/>
            <person name="Friedl T."/>
            <person name="Seufert S."/>
            <person name="Schumacher M."/>
            <person name="Overmann J."/>
            <person name="Neumann-Schaal M."/>
            <person name="Petersen J."/>
        </authorList>
    </citation>
    <scope>NUCLEOTIDE SEQUENCE [LARGE SCALE GENOMIC DNA]</scope>
    <source>
        <strain evidence="1 2">SAG 39.79</strain>
    </source>
</reference>
<protein>
    <recommendedName>
        <fullName evidence="3">Transposase IS701-like DDE domain-containing protein</fullName>
    </recommendedName>
</protein>
<proteinExistence type="predicted"/>